<dbReference type="AlphaFoldDB" id="A0A7S2IB33"/>
<protein>
    <submittedName>
        <fullName evidence="3">Uncharacterized protein</fullName>
    </submittedName>
</protein>
<dbReference type="EMBL" id="HBGV01017606">
    <property type="protein sequence ID" value="CAD9513905.1"/>
    <property type="molecule type" value="Transcribed_RNA"/>
</dbReference>
<accession>A0A7S2IB33</accession>
<sequence length="141" mass="15899">MYCVVTTRMFGSKQNFGLLFFVWVLVGVSSAFFVPIAFKSNARMSLSNHVNERTKTQAHLFPWFQSGDEDNKNNSVASTESETTSSKDTKTPKKVSGYKPVEVWHEEYVAKNPEGAQVLMYLKQEKAMWNKAFGTNDNGGI</sequence>
<keyword evidence="2" id="KW-1133">Transmembrane helix</keyword>
<evidence type="ECO:0000256" key="2">
    <source>
        <dbReference type="SAM" id="Phobius"/>
    </source>
</evidence>
<organism evidence="3">
    <name type="scientific">Helicotheca tamesis</name>
    <dbReference type="NCBI Taxonomy" id="374047"/>
    <lineage>
        <taxon>Eukaryota</taxon>
        <taxon>Sar</taxon>
        <taxon>Stramenopiles</taxon>
        <taxon>Ochrophyta</taxon>
        <taxon>Bacillariophyta</taxon>
        <taxon>Mediophyceae</taxon>
        <taxon>Lithodesmiophycidae</taxon>
        <taxon>Lithodesmiales</taxon>
        <taxon>Lithodesmiaceae</taxon>
        <taxon>Helicotheca</taxon>
    </lineage>
</organism>
<keyword evidence="2" id="KW-0472">Membrane</keyword>
<feature type="region of interest" description="Disordered" evidence="1">
    <location>
        <begin position="64"/>
        <end position="96"/>
    </location>
</feature>
<evidence type="ECO:0000313" key="3">
    <source>
        <dbReference type="EMBL" id="CAD9513905.1"/>
    </source>
</evidence>
<proteinExistence type="predicted"/>
<feature type="transmembrane region" description="Helical" evidence="2">
    <location>
        <begin position="16"/>
        <end position="38"/>
    </location>
</feature>
<gene>
    <name evidence="3" type="ORF">HTAM1171_LOCUS10861</name>
</gene>
<name>A0A7S2IB33_9STRA</name>
<reference evidence="3" key="1">
    <citation type="submission" date="2021-01" db="EMBL/GenBank/DDBJ databases">
        <authorList>
            <person name="Corre E."/>
            <person name="Pelletier E."/>
            <person name="Niang G."/>
            <person name="Scheremetjew M."/>
            <person name="Finn R."/>
            <person name="Kale V."/>
            <person name="Holt S."/>
            <person name="Cochrane G."/>
            <person name="Meng A."/>
            <person name="Brown T."/>
            <person name="Cohen L."/>
        </authorList>
    </citation>
    <scope>NUCLEOTIDE SEQUENCE</scope>
    <source>
        <strain evidence="3">CCMP826</strain>
    </source>
</reference>
<keyword evidence="2" id="KW-0812">Transmembrane</keyword>
<evidence type="ECO:0000256" key="1">
    <source>
        <dbReference type="SAM" id="MobiDB-lite"/>
    </source>
</evidence>